<dbReference type="GO" id="GO:0004730">
    <property type="term" value="F:pseudouridylate synthase activity"/>
    <property type="evidence" value="ECO:0007669"/>
    <property type="project" value="TreeGrafter"/>
</dbReference>
<dbReference type="PANTHER" id="PTHR42909:SF4">
    <property type="entry name" value="CARBOHYDRATE KINASE, PFKB FAMILY"/>
    <property type="match status" value="1"/>
</dbReference>
<dbReference type="GO" id="GO:0016301">
    <property type="term" value="F:kinase activity"/>
    <property type="evidence" value="ECO:0007669"/>
    <property type="project" value="UniProtKB-KW"/>
</dbReference>
<dbReference type="Proteomes" id="UP000198833">
    <property type="component" value="Unassembled WGS sequence"/>
</dbReference>
<protein>
    <submittedName>
        <fullName evidence="4">Sugar or nucleoside kinase, ribokinase family</fullName>
    </submittedName>
</protein>
<dbReference type="InterPro" id="IPR011611">
    <property type="entry name" value="PfkB_dom"/>
</dbReference>
<reference evidence="4 5" key="1">
    <citation type="submission" date="2016-10" db="EMBL/GenBank/DDBJ databases">
        <authorList>
            <person name="de Groot N.N."/>
        </authorList>
    </citation>
    <scope>NUCLEOTIDE SEQUENCE [LARGE SCALE GENOMIC DNA]</scope>
    <source>
        <strain evidence="4 5">DSM 15695</strain>
    </source>
</reference>
<dbReference type="InterPro" id="IPR002173">
    <property type="entry name" value="Carboh/pur_kinase_PfkB_CS"/>
</dbReference>
<dbReference type="RefSeq" id="WP_092571044.1">
    <property type="nucleotide sequence ID" value="NZ_CALUDV010000007.1"/>
</dbReference>
<evidence type="ECO:0000313" key="4">
    <source>
        <dbReference type="EMBL" id="SEP95905.1"/>
    </source>
</evidence>
<evidence type="ECO:0000256" key="1">
    <source>
        <dbReference type="ARBA" id="ARBA00022679"/>
    </source>
</evidence>
<dbReference type="STRING" id="89093.SAMN04488558_103197"/>
<dbReference type="SUPFAM" id="SSF46785">
    <property type="entry name" value="Winged helix' DNA-binding domain"/>
    <property type="match status" value="1"/>
</dbReference>
<dbReference type="CDD" id="cd01941">
    <property type="entry name" value="YeiC_kinase_like"/>
    <property type="match status" value="1"/>
</dbReference>
<dbReference type="Pfam" id="PF00294">
    <property type="entry name" value="PfkB"/>
    <property type="match status" value="1"/>
</dbReference>
<organism evidence="4 5">
    <name type="scientific">Ignavigranum ruoffiae</name>
    <dbReference type="NCBI Taxonomy" id="89093"/>
    <lineage>
        <taxon>Bacteria</taxon>
        <taxon>Bacillati</taxon>
        <taxon>Bacillota</taxon>
        <taxon>Bacilli</taxon>
        <taxon>Lactobacillales</taxon>
        <taxon>Aerococcaceae</taxon>
        <taxon>Ignavigranum</taxon>
    </lineage>
</organism>
<accession>A0A1H9C3P6</accession>
<dbReference type="PROSITE" id="PS00583">
    <property type="entry name" value="PFKB_KINASES_1"/>
    <property type="match status" value="1"/>
</dbReference>
<dbReference type="Gene3D" id="1.10.10.10">
    <property type="entry name" value="Winged helix-like DNA-binding domain superfamily/Winged helix DNA-binding domain"/>
    <property type="match status" value="1"/>
</dbReference>
<keyword evidence="1" id="KW-0808">Transferase</keyword>
<dbReference type="EMBL" id="FOEN01000003">
    <property type="protein sequence ID" value="SEP95905.1"/>
    <property type="molecule type" value="Genomic_DNA"/>
</dbReference>
<dbReference type="Gene3D" id="3.40.1190.20">
    <property type="match status" value="1"/>
</dbReference>
<dbReference type="InterPro" id="IPR036388">
    <property type="entry name" value="WH-like_DNA-bd_sf"/>
</dbReference>
<dbReference type="GO" id="GO:0005737">
    <property type="term" value="C:cytoplasm"/>
    <property type="evidence" value="ECO:0007669"/>
    <property type="project" value="TreeGrafter"/>
</dbReference>
<dbReference type="PANTHER" id="PTHR42909">
    <property type="entry name" value="ZGC:136858"/>
    <property type="match status" value="1"/>
</dbReference>
<feature type="domain" description="Carbohydrate kinase PfkB" evidence="3">
    <location>
        <begin position="60"/>
        <end position="348"/>
    </location>
</feature>
<evidence type="ECO:0000256" key="2">
    <source>
        <dbReference type="ARBA" id="ARBA00022777"/>
    </source>
</evidence>
<dbReference type="InterPro" id="IPR029056">
    <property type="entry name" value="Ribokinase-like"/>
</dbReference>
<keyword evidence="5" id="KW-1185">Reference proteome</keyword>
<keyword evidence="2 4" id="KW-0418">Kinase</keyword>
<evidence type="ECO:0000313" key="5">
    <source>
        <dbReference type="Proteomes" id="UP000198833"/>
    </source>
</evidence>
<dbReference type="SUPFAM" id="SSF53613">
    <property type="entry name" value="Ribokinase-like"/>
    <property type="match status" value="1"/>
</dbReference>
<dbReference type="GO" id="GO:0016798">
    <property type="term" value="F:hydrolase activity, acting on glycosyl bonds"/>
    <property type="evidence" value="ECO:0007669"/>
    <property type="project" value="TreeGrafter"/>
</dbReference>
<sequence length="367" mass="41204">MLSHNEERILLLLKENPFLSQQEIADLIHLSRSTVATIISNLIEKKYLLGRAYVLNQSSEIVCIGAMNLDRKYFLKDHLQAGTSNPVISSESMGGVARNVSENLGRLGLDVSLVSLAGNDKEFDWIRQQSQPYINFQYVQNLSNYPTGSYTAVIDSNGEMTLALADMEIYDQMTLSWIQQYQTAFSSAKALVLDLNPPLAVVEYVINFARQTKVPLYLIPVSGPKMARLPKDLTGVTGMIVNLDESQTYFSLKDNDRDLAKIAHLWMETGLEQIVLTHGSQPSYYLDRTSQTFSIKPPQVDQVVEVTGAGDAFSAGMIYAWIKGYPADRALELAMANANLCIQSRQTVRKDLNETLLENYRQTIFRR</sequence>
<name>A0A1H9C3P6_9LACT</name>
<dbReference type="AlphaFoldDB" id="A0A1H9C3P6"/>
<dbReference type="InterPro" id="IPR036390">
    <property type="entry name" value="WH_DNA-bd_sf"/>
</dbReference>
<dbReference type="OrthoDB" id="9806249at2"/>
<dbReference type="Pfam" id="PF13412">
    <property type="entry name" value="HTH_24"/>
    <property type="match status" value="1"/>
</dbReference>
<gene>
    <name evidence="4" type="ORF">SAMN04488558_103197</name>
</gene>
<proteinExistence type="predicted"/>
<evidence type="ECO:0000259" key="3">
    <source>
        <dbReference type="Pfam" id="PF00294"/>
    </source>
</evidence>